<dbReference type="Proteomes" id="UP001597045">
    <property type="component" value="Unassembled WGS sequence"/>
</dbReference>
<evidence type="ECO:0000256" key="1">
    <source>
        <dbReference type="SAM" id="MobiDB-lite"/>
    </source>
</evidence>
<accession>A0ABW3MLW3</accession>
<name>A0ABW3MLW3_9PSEU</name>
<proteinExistence type="predicted"/>
<protein>
    <submittedName>
        <fullName evidence="2">Uncharacterized protein</fullName>
    </submittedName>
</protein>
<comment type="caution">
    <text evidence="2">The sequence shown here is derived from an EMBL/GenBank/DDBJ whole genome shotgun (WGS) entry which is preliminary data.</text>
</comment>
<evidence type="ECO:0000313" key="2">
    <source>
        <dbReference type="EMBL" id="MFD1050579.1"/>
    </source>
</evidence>
<evidence type="ECO:0000313" key="3">
    <source>
        <dbReference type="Proteomes" id="UP001597045"/>
    </source>
</evidence>
<sequence>MSDAFENSGVDRAELARKRQKFLADLGSGPAADDNTRKGGPVRRQRPRLTRFTSLAAVTVTVGAA</sequence>
<gene>
    <name evidence="2" type="ORF">ACFQ1S_36155</name>
</gene>
<feature type="region of interest" description="Disordered" evidence="1">
    <location>
        <begin position="21"/>
        <end position="49"/>
    </location>
</feature>
<feature type="compositionally biased region" description="Basic residues" evidence="1">
    <location>
        <begin position="40"/>
        <end position="49"/>
    </location>
</feature>
<keyword evidence="3" id="KW-1185">Reference proteome</keyword>
<organism evidence="2 3">
    <name type="scientific">Kibdelosporangium lantanae</name>
    <dbReference type="NCBI Taxonomy" id="1497396"/>
    <lineage>
        <taxon>Bacteria</taxon>
        <taxon>Bacillati</taxon>
        <taxon>Actinomycetota</taxon>
        <taxon>Actinomycetes</taxon>
        <taxon>Pseudonocardiales</taxon>
        <taxon>Pseudonocardiaceae</taxon>
        <taxon>Kibdelosporangium</taxon>
    </lineage>
</organism>
<feature type="non-terminal residue" evidence="2">
    <location>
        <position position="65"/>
    </location>
</feature>
<dbReference type="EMBL" id="JBHTIS010002943">
    <property type="protein sequence ID" value="MFD1050579.1"/>
    <property type="molecule type" value="Genomic_DNA"/>
</dbReference>
<reference evidence="3" key="1">
    <citation type="journal article" date="2019" name="Int. J. Syst. Evol. Microbiol.">
        <title>The Global Catalogue of Microorganisms (GCM) 10K type strain sequencing project: providing services to taxonomists for standard genome sequencing and annotation.</title>
        <authorList>
            <consortium name="The Broad Institute Genomics Platform"/>
            <consortium name="The Broad Institute Genome Sequencing Center for Infectious Disease"/>
            <person name="Wu L."/>
            <person name="Ma J."/>
        </authorList>
    </citation>
    <scope>NUCLEOTIDE SEQUENCE [LARGE SCALE GENOMIC DNA]</scope>
    <source>
        <strain evidence="3">JCM 31486</strain>
    </source>
</reference>